<keyword evidence="2" id="KW-0732">Signal</keyword>
<keyword evidence="1" id="KW-0472">Membrane</keyword>
<accession>A0A1A8Y097</accession>
<reference evidence="3 4" key="1">
    <citation type="submission" date="2016-06" db="EMBL/GenBank/DDBJ databases">
        <authorList>
            <person name="Kjaerup R.B."/>
            <person name="Dalgaard T.S."/>
            <person name="Juul-Madsen H.R."/>
        </authorList>
    </citation>
    <scope>NUCLEOTIDE SEQUENCE [LARGE SCALE GENOMIC DNA]</scope>
    <source>
        <strain evidence="3">2</strain>
    </source>
</reference>
<feature type="transmembrane region" description="Helical" evidence="1">
    <location>
        <begin position="161"/>
        <end position="179"/>
    </location>
</feature>
<organism evidence="3 4">
    <name type="scientific">Candidatus Propionivibrio aalborgensis</name>
    <dbReference type="NCBI Taxonomy" id="1860101"/>
    <lineage>
        <taxon>Bacteria</taxon>
        <taxon>Pseudomonadati</taxon>
        <taxon>Pseudomonadota</taxon>
        <taxon>Betaproteobacteria</taxon>
        <taxon>Rhodocyclales</taxon>
        <taxon>Rhodocyclaceae</taxon>
        <taxon>Propionivibrio</taxon>
    </lineage>
</organism>
<dbReference type="Proteomes" id="UP000199600">
    <property type="component" value="Unassembled WGS sequence"/>
</dbReference>
<sequence>MRNTPMEIKHTLSTLCAAILIASSAAVWAGEGHDHGESPAAQAGKSLPVVTAVSESFELVGRLHHDELSILIDRASTTEPVLNASLTVDVDGHSIAAPFHADHGDYSLSDPAALAKLRQIGSKPLTFTLVAGNDSDLLTGELDVHDEDPAVAGHLHGWKEYALWAGAALAGLALLSLLVRRIRASRNPHPGGAA</sequence>
<dbReference type="EMBL" id="FLQY01000347">
    <property type="protein sequence ID" value="SBT10391.1"/>
    <property type="molecule type" value="Genomic_DNA"/>
</dbReference>
<gene>
    <name evidence="3" type="ORF">PROAA_460005</name>
</gene>
<protein>
    <submittedName>
        <fullName evidence="3">Uncharacterized protein</fullName>
    </submittedName>
</protein>
<keyword evidence="4" id="KW-1185">Reference proteome</keyword>
<evidence type="ECO:0000313" key="4">
    <source>
        <dbReference type="Proteomes" id="UP000199600"/>
    </source>
</evidence>
<keyword evidence="1" id="KW-0812">Transmembrane</keyword>
<proteinExistence type="predicted"/>
<evidence type="ECO:0000256" key="1">
    <source>
        <dbReference type="SAM" id="Phobius"/>
    </source>
</evidence>
<dbReference type="AlphaFoldDB" id="A0A1A8Y097"/>
<feature type="chain" id="PRO_5008381908" evidence="2">
    <location>
        <begin position="30"/>
        <end position="194"/>
    </location>
</feature>
<feature type="signal peptide" evidence="2">
    <location>
        <begin position="1"/>
        <end position="29"/>
    </location>
</feature>
<evidence type="ECO:0000313" key="3">
    <source>
        <dbReference type="EMBL" id="SBT10391.1"/>
    </source>
</evidence>
<keyword evidence="1" id="KW-1133">Transmembrane helix</keyword>
<name>A0A1A8Y097_9RHOO</name>
<evidence type="ECO:0000256" key="2">
    <source>
        <dbReference type="SAM" id="SignalP"/>
    </source>
</evidence>